<keyword evidence="1" id="KW-1133">Transmembrane helix</keyword>
<evidence type="ECO:0000313" key="2">
    <source>
        <dbReference type="EMBL" id="TDU23546.1"/>
    </source>
</evidence>
<evidence type="ECO:0000313" key="3">
    <source>
        <dbReference type="Proteomes" id="UP000295380"/>
    </source>
</evidence>
<organism evidence="2 3">
    <name type="scientific">Chromohalobacter marismortui</name>
    <dbReference type="NCBI Taxonomy" id="42055"/>
    <lineage>
        <taxon>Bacteria</taxon>
        <taxon>Pseudomonadati</taxon>
        <taxon>Pseudomonadota</taxon>
        <taxon>Gammaproteobacteria</taxon>
        <taxon>Oceanospirillales</taxon>
        <taxon>Halomonadaceae</taxon>
        <taxon>Chromohalobacter</taxon>
    </lineage>
</organism>
<keyword evidence="3" id="KW-1185">Reference proteome</keyword>
<evidence type="ECO:0000256" key="1">
    <source>
        <dbReference type="SAM" id="Phobius"/>
    </source>
</evidence>
<sequence length="64" mass="6940">MGDGCHDNPFQANAVLISLCYRKIRPTQLFDVLTNTANTIAIVMLVASATLFTAYSLLSILHNG</sequence>
<keyword evidence="1" id="KW-0472">Membrane</keyword>
<protein>
    <submittedName>
        <fullName evidence="2">Uncharacterized protein</fullName>
    </submittedName>
</protein>
<keyword evidence="1" id="KW-0812">Transmembrane</keyword>
<feature type="transmembrane region" description="Helical" evidence="1">
    <location>
        <begin position="40"/>
        <end position="61"/>
    </location>
</feature>
<proteinExistence type="predicted"/>
<dbReference type="Proteomes" id="UP000295380">
    <property type="component" value="Unassembled WGS sequence"/>
</dbReference>
<gene>
    <name evidence="2" type="ORF">C8E00_10233</name>
</gene>
<dbReference type="RefSeq" id="WP_208291873.1">
    <property type="nucleotide sequence ID" value="NZ_SOBR01000002.1"/>
</dbReference>
<dbReference type="EMBL" id="SOBR01000002">
    <property type="protein sequence ID" value="TDU23546.1"/>
    <property type="molecule type" value="Genomic_DNA"/>
</dbReference>
<dbReference type="AlphaFoldDB" id="A0A4V3F409"/>
<name>A0A4V3F409_9GAMM</name>
<accession>A0A4V3F409</accession>
<comment type="caution">
    <text evidence="2">The sequence shown here is derived from an EMBL/GenBank/DDBJ whole genome shotgun (WGS) entry which is preliminary data.</text>
</comment>
<reference evidence="2 3" key="1">
    <citation type="submission" date="2019-03" db="EMBL/GenBank/DDBJ databases">
        <title>Genomic Encyclopedia of Type Strains, Phase IV (KMG-IV): sequencing the most valuable type-strain genomes for metagenomic binning, comparative biology and taxonomic classification.</title>
        <authorList>
            <person name="Goeker M."/>
        </authorList>
    </citation>
    <scope>NUCLEOTIDE SEQUENCE [LARGE SCALE GENOMIC DNA]</scope>
    <source>
        <strain evidence="2 3">DSM 6770</strain>
    </source>
</reference>